<dbReference type="RefSeq" id="WP_102329761.1">
    <property type="nucleotide sequence ID" value="NZ_JABBXC010000008.1"/>
</dbReference>
<organism evidence="4 5">
    <name type="scientific">Vibrio breoganii</name>
    <dbReference type="NCBI Taxonomy" id="553239"/>
    <lineage>
        <taxon>Bacteria</taxon>
        <taxon>Pseudomonadati</taxon>
        <taxon>Pseudomonadota</taxon>
        <taxon>Gammaproteobacteria</taxon>
        <taxon>Vibrionales</taxon>
        <taxon>Vibrionaceae</taxon>
        <taxon>Vibrio</taxon>
    </lineage>
</organism>
<evidence type="ECO:0000313" key="5">
    <source>
        <dbReference type="Proteomes" id="UP000235611"/>
    </source>
</evidence>
<dbReference type="EMBL" id="JABCJR010000003">
    <property type="protein sequence ID" value="NMR68843.1"/>
    <property type="molecule type" value="Genomic_DNA"/>
</dbReference>
<dbReference type="EMBL" id="MDBO01000099">
    <property type="protein sequence ID" value="PMP08396.1"/>
    <property type="molecule type" value="Genomic_DNA"/>
</dbReference>
<dbReference type="Gene3D" id="2.40.160.210">
    <property type="entry name" value="Acyl-CoA thioesterase, double hotdog domain"/>
    <property type="match status" value="1"/>
</dbReference>
<dbReference type="InterPro" id="IPR042171">
    <property type="entry name" value="Acyl-CoA_hotdog"/>
</dbReference>
<feature type="domain" description="Acyl-CoA thioesterase-like C-terminal" evidence="2">
    <location>
        <begin position="144"/>
        <end position="269"/>
    </location>
</feature>
<dbReference type="Proteomes" id="UP000590068">
    <property type="component" value="Unassembled WGS sequence"/>
</dbReference>
<feature type="domain" description="Acyl-CoA thioesterase-like N-terminal HotDog" evidence="1">
    <location>
        <begin position="23"/>
        <end position="101"/>
    </location>
</feature>
<proteinExistence type="predicted"/>
<gene>
    <name evidence="4" type="ORF">BCS93_14240</name>
    <name evidence="3" type="ORF">HJ568_02510</name>
</gene>
<protein>
    <submittedName>
        <fullName evidence="3">Thioesterase family protein</fullName>
    </submittedName>
</protein>
<evidence type="ECO:0000313" key="4">
    <source>
        <dbReference type="EMBL" id="PMP08396.1"/>
    </source>
</evidence>
<dbReference type="Pfam" id="PF13622">
    <property type="entry name" value="4HBT_3"/>
    <property type="match status" value="1"/>
</dbReference>
<dbReference type="Proteomes" id="UP000235611">
    <property type="component" value="Unassembled WGS sequence"/>
</dbReference>
<dbReference type="InterPro" id="IPR049450">
    <property type="entry name" value="ACOT8-like_C"/>
</dbReference>
<evidence type="ECO:0000259" key="2">
    <source>
        <dbReference type="Pfam" id="PF20789"/>
    </source>
</evidence>
<keyword evidence="6" id="KW-1185">Reference proteome</keyword>
<dbReference type="InterPro" id="IPR029069">
    <property type="entry name" value="HotDog_dom_sf"/>
</dbReference>
<reference evidence="4" key="3">
    <citation type="journal article" date="2018" name="Nature">
        <title>A major lineage of non-tailed dsDNA viruses as unrecognized killers of marine bacteria.</title>
        <authorList>
            <person name="Kauffman K.M."/>
            <person name="Hussain F.A."/>
            <person name="Yang J."/>
            <person name="Arevalo P."/>
            <person name="Brown J.M."/>
            <person name="Chang W.K."/>
            <person name="VanInsberghe D."/>
            <person name="Elsherbini J."/>
            <person name="Sharma R.S."/>
            <person name="Cutler M.B."/>
            <person name="Kelly L."/>
            <person name="Polz M.F."/>
        </authorList>
    </citation>
    <scope>NUCLEOTIDE SEQUENCE</scope>
    <source>
        <strain evidence="4">10N.222.49.A5</strain>
    </source>
</reference>
<reference evidence="3 6" key="4">
    <citation type="submission" date="2020-04" db="EMBL/GenBank/DDBJ databases">
        <title>WGS-Seq of Vibrio isolated by the O'Toole Lab.</title>
        <authorList>
            <person name="Mckone K.P."/>
            <person name="Whitaker R."/>
            <person name="Sevigney J.L."/>
            <person name="Herring J.B."/>
            <person name="O'Toole G."/>
        </authorList>
    </citation>
    <scope>NUCLEOTIDE SEQUENCE [LARGE SCALE GENOMIC DNA]</scope>
    <source>
        <strain evidence="3 6">BS_02</strain>
    </source>
</reference>
<reference evidence="4" key="2">
    <citation type="submission" date="2016-07" db="EMBL/GenBank/DDBJ databases">
        <authorList>
            <person name="Kauffman K."/>
            <person name="Arevalo P."/>
            <person name="Polz M.F."/>
        </authorList>
    </citation>
    <scope>NUCLEOTIDE SEQUENCE</scope>
    <source>
        <strain evidence="4">10N.222.49.A5</strain>
    </source>
</reference>
<evidence type="ECO:0000259" key="1">
    <source>
        <dbReference type="Pfam" id="PF13622"/>
    </source>
</evidence>
<dbReference type="AlphaFoldDB" id="A0AAP8MUY4"/>
<name>A0AAP8MUY4_9VIBR</name>
<dbReference type="InterPro" id="IPR049449">
    <property type="entry name" value="TesB_ACOT8-like_N"/>
</dbReference>
<comment type="caution">
    <text evidence="4">The sequence shown here is derived from an EMBL/GenBank/DDBJ whole genome shotgun (WGS) entry which is preliminary data.</text>
</comment>
<sequence>MHIDELLKMAERCVSGNTSMVVSQHWSQGDSVFGGLTAALLFHVTSPLATLGRPLYSVKTNFISSLLIDQPFTFEIELLHEDSRHSKVTGRIVQNDEVVVVQHSCFGQEAIANTSISNPPQQTPALPSVEQLPKFNGQATELTASNLLTYTEQVDFAIAKSPQPDATQDVSHNHGWMKLKTSPMRTTGAHLICLIDAWPTYSCSEMKGQKSGTIMMWNLEFPAANHEDLGTQWFAYQSDIRKMAGGYAHVEANIWSEDNRLVAISRQSVDLAR</sequence>
<evidence type="ECO:0000313" key="3">
    <source>
        <dbReference type="EMBL" id="NMR68843.1"/>
    </source>
</evidence>
<evidence type="ECO:0000313" key="6">
    <source>
        <dbReference type="Proteomes" id="UP000590068"/>
    </source>
</evidence>
<reference evidence="5" key="1">
    <citation type="submission" date="2016-07" db="EMBL/GenBank/DDBJ databases">
        <title>Nontailed viruses are major unrecognized killers of bacteria in the ocean.</title>
        <authorList>
            <person name="Kauffman K."/>
            <person name="Hussain F."/>
            <person name="Yang J."/>
            <person name="Arevalo P."/>
            <person name="Brown J."/>
            <person name="Cutler M."/>
            <person name="Kelly L."/>
            <person name="Polz M.F."/>
        </authorList>
    </citation>
    <scope>NUCLEOTIDE SEQUENCE [LARGE SCALE GENOMIC DNA]</scope>
    <source>
        <strain evidence="5">10N.222.49.A5</strain>
    </source>
</reference>
<accession>A0AAP8MUY4</accession>
<dbReference type="SUPFAM" id="SSF54637">
    <property type="entry name" value="Thioesterase/thiol ester dehydrase-isomerase"/>
    <property type="match status" value="2"/>
</dbReference>
<dbReference type="Pfam" id="PF20789">
    <property type="entry name" value="4HBT_3C"/>
    <property type="match status" value="1"/>
</dbReference>